<dbReference type="EMBL" id="SMKE01000016">
    <property type="protein sequence ID" value="TDC02193.1"/>
    <property type="molecule type" value="Genomic_DNA"/>
</dbReference>
<evidence type="ECO:0000256" key="1">
    <source>
        <dbReference type="SAM" id="MobiDB-lite"/>
    </source>
</evidence>
<proteinExistence type="predicted"/>
<evidence type="ECO:0008006" key="4">
    <source>
        <dbReference type="Google" id="ProtNLM"/>
    </source>
</evidence>
<gene>
    <name evidence="2" type="ORF">E1091_01265</name>
</gene>
<dbReference type="Proteomes" id="UP000295626">
    <property type="component" value="Unassembled WGS sequence"/>
</dbReference>
<evidence type="ECO:0000313" key="2">
    <source>
        <dbReference type="EMBL" id="TDC02193.1"/>
    </source>
</evidence>
<accession>A0ABY2DMF1</accession>
<comment type="caution">
    <text evidence="2">The sequence shown here is derived from an EMBL/GenBank/DDBJ whole genome shotgun (WGS) entry which is preliminary data.</text>
</comment>
<reference evidence="2 3" key="1">
    <citation type="submission" date="2019-02" db="EMBL/GenBank/DDBJ databases">
        <title>Draft genome sequences of novel Actinobacteria.</title>
        <authorList>
            <person name="Sahin N."/>
            <person name="Ay H."/>
            <person name="Saygin H."/>
        </authorList>
    </citation>
    <scope>NUCLEOTIDE SEQUENCE [LARGE SCALE GENOMIC DNA]</scope>
    <source>
        <strain evidence="2 3">JCM 30529</strain>
    </source>
</reference>
<keyword evidence="3" id="KW-1185">Reference proteome</keyword>
<feature type="compositionally biased region" description="Basic residues" evidence="1">
    <location>
        <begin position="83"/>
        <end position="95"/>
    </location>
</feature>
<sequence>MTLREVSQLYNIPLRDLRRHTASGFAPSIPIGEGIERVHRRMTVTQVLTYLDRRGTQAAARDKGPQPVEDDPIRLAQEASRKQLARHSRRRANRY</sequence>
<feature type="region of interest" description="Disordered" evidence="1">
    <location>
        <begin position="55"/>
        <end position="95"/>
    </location>
</feature>
<name>A0ABY2DMF1_9ACTN</name>
<organism evidence="2 3">
    <name type="scientific">Micromonospora fluostatini</name>
    <dbReference type="NCBI Taxonomy" id="1629071"/>
    <lineage>
        <taxon>Bacteria</taxon>
        <taxon>Bacillati</taxon>
        <taxon>Actinomycetota</taxon>
        <taxon>Actinomycetes</taxon>
        <taxon>Micromonosporales</taxon>
        <taxon>Micromonosporaceae</taxon>
        <taxon>Micromonospora</taxon>
    </lineage>
</organism>
<feature type="compositionally biased region" description="Basic and acidic residues" evidence="1">
    <location>
        <begin position="55"/>
        <end position="64"/>
    </location>
</feature>
<protein>
    <recommendedName>
        <fullName evidence="4">DNA-binding protein</fullName>
    </recommendedName>
</protein>
<evidence type="ECO:0000313" key="3">
    <source>
        <dbReference type="Proteomes" id="UP000295626"/>
    </source>
</evidence>